<protein>
    <submittedName>
        <fullName evidence="1">Uncharacterized protein</fullName>
    </submittedName>
</protein>
<dbReference type="Pfam" id="PF11832">
    <property type="entry name" value="DUF3352"/>
    <property type="match status" value="1"/>
</dbReference>
<dbReference type="EMBL" id="AP019860">
    <property type="protein sequence ID" value="BBM81894.1"/>
    <property type="molecule type" value="Genomic_DNA"/>
</dbReference>
<evidence type="ECO:0000313" key="2">
    <source>
        <dbReference type="Proteomes" id="UP000326354"/>
    </source>
</evidence>
<dbReference type="AlphaFoldDB" id="A0A5S9IHS7"/>
<name>A0A5S9IHS7_UABAM</name>
<evidence type="ECO:0000313" key="1">
    <source>
        <dbReference type="EMBL" id="BBM81894.1"/>
    </source>
</evidence>
<keyword evidence="2" id="KW-1185">Reference proteome</keyword>
<reference evidence="1 2" key="1">
    <citation type="submission" date="2019-08" db="EMBL/GenBank/DDBJ databases">
        <title>Complete genome sequence of Candidatus Uab amorphum.</title>
        <authorList>
            <person name="Shiratori T."/>
            <person name="Suzuki S."/>
            <person name="Kakizawa Y."/>
            <person name="Ishida K."/>
        </authorList>
    </citation>
    <scope>NUCLEOTIDE SEQUENCE [LARGE SCALE GENOMIC DNA]</scope>
    <source>
        <strain evidence="1 2">SRT547</strain>
    </source>
</reference>
<gene>
    <name evidence="1" type="ORF">UABAM_00236</name>
</gene>
<sequence>MRKYLLGFMLLLSIHAHEVKVGNISYYALQQQRFFCVELDVIDSTPDLVAEMDIVVEDSSQKTYSHFLLRGEEWPDFVSQNPQTSRLYWIGRFSEEGKILVDTTLLPFFSENTFHAFSQTLELPKEATQNKALPSMWAMARNASYSRYLRQQRNDYIEHSLVSSASRFRIPVQVSPYLLGENIRNISYTKTSEKNIDIVQVEGLRPYEKFPVKDKNIPTFLMTNIVPKDYYFLHFTSAKGIFNLVDKLGKCQDNLLTQFTTTGRSSSFFEKMLQTLAISFDNSESDSGGGGLGKSLLDWVIADMALVGSDFLLSEGSSYALIVHVKSQFLLDFQLKKYFSQAVKNGATSLSKRYRGISYRKIVDTKKGINSHSCYINNFLVLSNSETMIKNIISTTPPKSLARTNDLLKARSVFAANPQKEQAFLYISRDHLYKINSPQYTISSYRRAMCRDNLRFLQYELLESYSNHRRMPKDLAIPEEMHCADGGKYVLRYAKPTCTVHNHLGYLTPVDETLPRTVYESEHSAYAKFRDSFYGQENEFLSPIAMRIPESKELSAEIFSPAASYALFKNLPKYLINDNQRILKTYLPNVFFAANLSCNMDKVLEDPKVKKYLQQLRVPHLHALLPNLGKQLSLYVCDDDLLFVPQIDAKFYDISTFMPAFVTLPFYSTITIKNPMELERKLQAIIWDIKKYHSIENEIQLNVVKEEYHGKKCYIFKFKYRSVQYSLFLVIKENFLVVTNKRDVAFAFIDDKVDSFMAQANNLEIFVSPKKINKIRENLKWEAGDHIRQECTYNMHMLEVVGRFFPEKTLANIQDTMYGYSEIVCPQGGKYTRHFHRLRCDVHGTNLLSKRKIQPDSVNAVWPDTSVDLNFTDQGFIVKIHLQGAKN</sequence>
<dbReference type="RefSeq" id="WP_151966158.1">
    <property type="nucleotide sequence ID" value="NZ_AP019860.1"/>
</dbReference>
<dbReference type="KEGG" id="uam:UABAM_00236"/>
<dbReference type="InterPro" id="IPR021787">
    <property type="entry name" value="DUF3352"/>
</dbReference>
<proteinExistence type="predicted"/>
<dbReference type="Proteomes" id="UP000326354">
    <property type="component" value="Chromosome"/>
</dbReference>
<dbReference type="OrthoDB" id="219532at2"/>
<accession>A0A5S9IHS7</accession>
<organism evidence="1 2">
    <name type="scientific">Uabimicrobium amorphum</name>
    <dbReference type="NCBI Taxonomy" id="2596890"/>
    <lineage>
        <taxon>Bacteria</taxon>
        <taxon>Pseudomonadati</taxon>
        <taxon>Planctomycetota</taxon>
        <taxon>Candidatus Uabimicrobiia</taxon>
        <taxon>Candidatus Uabimicrobiales</taxon>
        <taxon>Candidatus Uabimicrobiaceae</taxon>
        <taxon>Candidatus Uabimicrobium</taxon>
    </lineage>
</organism>